<keyword evidence="1" id="KW-0808">Transferase</keyword>
<accession>A0A381WGQ1</accession>
<protein>
    <recommendedName>
        <fullName evidence="2">Glycosyltransferase subfamily 4-like N-terminal domain-containing protein</fullName>
    </recommendedName>
</protein>
<reference evidence="3" key="1">
    <citation type="submission" date="2018-05" db="EMBL/GenBank/DDBJ databases">
        <authorList>
            <person name="Lanie J.A."/>
            <person name="Ng W.-L."/>
            <person name="Kazmierczak K.M."/>
            <person name="Andrzejewski T.M."/>
            <person name="Davidsen T.M."/>
            <person name="Wayne K.J."/>
            <person name="Tettelin H."/>
            <person name="Glass J.I."/>
            <person name="Rusch D."/>
            <person name="Podicherti R."/>
            <person name="Tsui H.-C.T."/>
            <person name="Winkler M.E."/>
        </authorList>
    </citation>
    <scope>NUCLEOTIDE SEQUENCE</scope>
</reference>
<gene>
    <name evidence="3" type="ORF">METZ01_LOCUS104560</name>
</gene>
<dbReference type="PANTHER" id="PTHR46401">
    <property type="entry name" value="GLYCOSYLTRANSFERASE WBBK-RELATED"/>
    <property type="match status" value="1"/>
</dbReference>
<dbReference type="InterPro" id="IPR028098">
    <property type="entry name" value="Glyco_trans_4-like_N"/>
</dbReference>
<evidence type="ECO:0000313" key="3">
    <source>
        <dbReference type="EMBL" id="SVA51706.1"/>
    </source>
</evidence>
<evidence type="ECO:0000259" key="2">
    <source>
        <dbReference type="Pfam" id="PF13439"/>
    </source>
</evidence>
<dbReference type="SUPFAM" id="SSF53756">
    <property type="entry name" value="UDP-Glycosyltransferase/glycogen phosphorylase"/>
    <property type="match status" value="1"/>
</dbReference>
<dbReference type="AlphaFoldDB" id="A0A381WGQ1"/>
<dbReference type="Gene3D" id="3.40.50.2000">
    <property type="entry name" value="Glycogen Phosphorylase B"/>
    <property type="match status" value="2"/>
</dbReference>
<sequence>MHIGIDARELVGRRTGVGRYLAALCAAWQRLPSDAPFEFTLYAQLDGRSPALLGPPFENEPPGRFSYQAVPGNAGALWEQTQLAAAINQSPPDVLFAPAYTAPLFTRVPTVLTIHDVSWEAHPEWFTWREGLRRRWLTRHCARHVERVIAVSNFTRDEIVTHLSVPPARISVIWSGIQHPPPSPRLTREPIVLFVGSLFNRRHVPELIAAFARVVVHNPAARLVLVGDNRTHPREDPERLASTLGIR</sequence>
<dbReference type="EMBL" id="UINC01011762">
    <property type="protein sequence ID" value="SVA51706.1"/>
    <property type="molecule type" value="Genomic_DNA"/>
</dbReference>
<dbReference type="GO" id="GO:0016757">
    <property type="term" value="F:glycosyltransferase activity"/>
    <property type="evidence" value="ECO:0007669"/>
    <property type="project" value="TreeGrafter"/>
</dbReference>
<dbReference type="GO" id="GO:0009103">
    <property type="term" value="P:lipopolysaccharide biosynthetic process"/>
    <property type="evidence" value="ECO:0007669"/>
    <property type="project" value="TreeGrafter"/>
</dbReference>
<evidence type="ECO:0000256" key="1">
    <source>
        <dbReference type="ARBA" id="ARBA00022679"/>
    </source>
</evidence>
<dbReference type="PANTHER" id="PTHR46401:SF2">
    <property type="entry name" value="GLYCOSYLTRANSFERASE WBBK-RELATED"/>
    <property type="match status" value="1"/>
</dbReference>
<name>A0A381WGQ1_9ZZZZ</name>
<dbReference type="Pfam" id="PF13439">
    <property type="entry name" value="Glyco_transf_4"/>
    <property type="match status" value="1"/>
</dbReference>
<feature type="non-terminal residue" evidence="3">
    <location>
        <position position="247"/>
    </location>
</feature>
<organism evidence="3">
    <name type="scientific">marine metagenome</name>
    <dbReference type="NCBI Taxonomy" id="408172"/>
    <lineage>
        <taxon>unclassified sequences</taxon>
        <taxon>metagenomes</taxon>
        <taxon>ecological metagenomes</taxon>
    </lineage>
</organism>
<proteinExistence type="predicted"/>
<feature type="domain" description="Glycosyltransferase subfamily 4-like N-terminal" evidence="2">
    <location>
        <begin position="16"/>
        <end position="177"/>
    </location>
</feature>